<dbReference type="Pfam" id="PF07883">
    <property type="entry name" value="Cupin_2"/>
    <property type="match status" value="1"/>
</dbReference>
<evidence type="ECO:0000313" key="3">
    <source>
        <dbReference type="EMBL" id="GGK32131.1"/>
    </source>
</evidence>
<dbReference type="SUPFAM" id="SSF51182">
    <property type="entry name" value="RmlC-like cupins"/>
    <property type="match status" value="1"/>
</dbReference>
<evidence type="ECO:0000256" key="1">
    <source>
        <dbReference type="SAM" id="SignalP"/>
    </source>
</evidence>
<dbReference type="Gene3D" id="2.60.120.10">
    <property type="entry name" value="Jelly Rolls"/>
    <property type="match status" value="2"/>
</dbReference>
<keyword evidence="4" id="KW-1185">Reference proteome</keyword>
<keyword evidence="1" id="KW-0732">Signal</keyword>
<organism evidence="3 4">
    <name type="scientific">Deinococcus malanensis</name>
    <dbReference type="NCBI Taxonomy" id="1706855"/>
    <lineage>
        <taxon>Bacteria</taxon>
        <taxon>Thermotogati</taxon>
        <taxon>Deinococcota</taxon>
        <taxon>Deinococci</taxon>
        <taxon>Deinococcales</taxon>
        <taxon>Deinococcaceae</taxon>
        <taxon>Deinococcus</taxon>
    </lineage>
</organism>
<gene>
    <name evidence="3" type="ORF">GCM10008955_27530</name>
</gene>
<sequence>MHTSRALLLSLILVACTVATDRTSSQTPAGANVALNTKLENASAMEIVQLVLDFAPGAFTPSHTHGGMGLVSVMNGEITVREAGKTRIFKAGESWTEMPGVYAEVGNAGTAPARVLATFVLPKGAALTTTQQGGSNQLLPPGPTTVNRSNFEVAGMPAQYDLHQLILDFAPGAFTPEHTHGGPGFATVLAGQMVVRDRSGNRAFKAGETWREAPGEYAVVGNPHSAPARVAVSFMVPKGTALTTNRN</sequence>
<evidence type="ECO:0000259" key="2">
    <source>
        <dbReference type="Pfam" id="PF07883"/>
    </source>
</evidence>
<reference evidence="4" key="1">
    <citation type="journal article" date="2019" name="Int. J. Syst. Evol. Microbiol.">
        <title>The Global Catalogue of Microorganisms (GCM) 10K type strain sequencing project: providing services to taxonomists for standard genome sequencing and annotation.</title>
        <authorList>
            <consortium name="The Broad Institute Genomics Platform"/>
            <consortium name="The Broad Institute Genome Sequencing Center for Infectious Disease"/>
            <person name="Wu L."/>
            <person name="Ma J."/>
        </authorList>
    </citation>
    <scope>NUCLEOTIDE SEQUENCE [LARGE SCALE GENOMIC DNA]</scope>
    <source>
        <strain evidence="4">JCM 30331</strain>
    </source>
</reference>
<dbReference type="EMBL" id="BMPP01000011">
    <property type="protein sequence ID" value="GGK32131.1"/>
    <property type="molecule type" value="Genomic_DNA"/>
</dbReference>
<proteinExistence type="predicted"/>
<dbReference type="PROSITE" id="PS51257">
    <property type="entry name" value="PROKAR_LIPOPROTEIN"/>
    <property type="match status" value="1"/>
</dbReference>
<accession>A0ABQ2EZH9</accession>
<feature type="domain" description="Cupin type-2" evidence="2">
    <location>
        <begin position="52"/>
        <end position="118"/>
    </location>
</feature>
<protein>
    <recommendedName>
        <fullName evidence="2">Cupin type-2 domain-containing protein</fullName>
    </recommendedName>
</protein>
<dbReference type="InterPro" id="IPR013096">
    <property type="entry name" value="Cupin_2"/>
</dbReference>
<evidence type="ECO:0000313" key="4">
    <source>
        <dbReference type="Proteomes" id="UP000647587"/>
    </source>
</evidence>
<feature type="signal peptide" evidence="1">
    <location>
        <begin position="1"/>
        <end position="21"/>
    </location>
</feature>
<comment type="caution">
    <text evidence="3">The sequence shown here is derived from an EMBL/GenBank/DDBJ whole genome shotgun (WGS) entry which is preliminary data.</text>
</comment>
<name>A0ABQ2EZH9_9DEIO</name>
<dbReference type="Proteomes" id="UP000647587">
    <property type="component" value="Unassembled WGS sequence"/>
</dbReference>
<feature type="chain" id="PRO_5045792009" description="Cupin type-2 domain-containing protein" evidence="1">
    <location>
        <begin position="22"/>
        <end position="247"/>
    </location>
</feature>
<dbReference type="PANTHER" id="PTHR38599">
    <property type="entry name" value="CUPIN DOMAIN PROTEIN (AFU_ORTHOLOGUE AFUA_3G13620)"/>
    <property type="match status" value="1"/>
</dbReference>
<dbReference type="InterPro" id="IPR014710">
    <property type="entry name" value="RmlC-like_jellyroll"/>
</dbReference>
<dbReference type="InterPro" id="IPR011051">
    <property type="entry name" value="RmlC_Cupin_sf"/>
</dbReference>
<dbReference type="PANTHER" id="PTHR38599:SF1">
    <property type="entry name" value="CUPIN DOMAIN PROTEIN (AFU_ORTHOLOGUE AFUA_3G13620)"/>
    <property type="match status" value="1"/>
</dbReference>